<reference evidence="2 3" key="1">
    <citation type="journal article" date="2019" name="Int. J. Syst. Evol. Microbiol.">
        <title>The Global Catalogue of Microorganisms (GCM) 10K type strain sequencing project: providing services to taxonomists for standard genome sequencing and annotation.</title>
        <authorList>
            <consortium name="The Broad Institute Genomics Platform"/>
            <consortium name="The Broad Institute Genome Sequencing Center for Infectious Disease"/>
            <person name="Wu L."/>
            <person name="Ma J."/>
        </authorList>
    </citation>
    <scope>NUCLEOTIDE SEQUENCE [LARGE SCALE GENOMIC DNA]</scope>
    <source>
        <strain evidence="2 3">XZYJT29</strain>
    </source>
</reference>
<feature type="region of interest" description="Disordered" evidence="1">
    <location>
        <begin position="49"/>
        <end position="100"/>
    </location>
</feature>
<organism evidence="2 3">
    <name type="scientific">Halosimplex aquaticum</name>
    <dbReference type="NCBI Taxonomy" id="3026162"/>
    <lineage>
        <taxon>Archaea</taxon>
        <taxon>Methanobacteriati</taxon>
        <taxon>Methanobacteriota</taxon>
        <taxon>Stenosarchaea group</taxon>
        <taxon>Halobacteria</taxon>
        <taxon>Halobacteriales</taxon>
        <taxon>Haloarculaceae</taxon>
        <taxon>Halosimplex</taxon>
    </lineage>
</organism>
<proteinExistence type="predicted"/>
<feature type="region of interest" description="Disordered" evidence="1">
    <location>
        <begin position="1"/>
        <end position="22"/>
    </location>
</feature>
<evidence type="ECO:0000313" key="3">
    <source>
        <dbReference type="Proteomes" id="UP001596432"/>
    </source>
</evidence>
<keyword evidence="3" id="KW-1185">Reference proteome</keyword>
<protein>
    <submittedName>
        <fullName evidence="2">Uncharacterized protein</fullName>
    </submittedName>
</protein>
<dbReference type="Proteomes" id="UP001596432">
    <property type="component" value="Unassembled WGS sequence"/>
</dbReference>
<evidence type="ECO:0000313" key="2">
    <source>
        <dbReference type="EMBL" id="MFC7140014.1"/>
    </source>
</evidence>
<dbReference type="GeneID" id="78820286"/>
<sequence>MTTDDSDSTGDMPPEPPEDLANWVVEPLQAQNVGALDQIIAYCEELIEHKTRPVAEDGDDTEGTTVEKKPQKDQSPEERREAQEEVEQLSKEDMKELSDEELRRYGTVEIRKIPCGPGCDGCPHGDYRYVKYRDDSGTVTSKYAGKA</sequence>
<dbReference type="EMBL" id="JBHTAS010000001">
    <property type="protein sequence ID" value="MFC7140014.1"/>
    <property type="molecule type" value="Genomic_DNA"/>
</dbReference>
<comment type="caution">
    <text evidence="2">The sequence shown here is derived from an EMBL/GenBank/DDBJ whole genome shotgun (WGS) entry which is preliminary data.</text>
</comment>
<evidence type="ECO:0000256" key="1">
    <source>
        <dbReference type="SAM" id="MobiDB-lite"/>
    </source>
</evidence>
<name>A0ABD5Y2P3_9EURY</name>
<accession>A0ABD5Y2P3</accession>
<dbReference type="RefSeq" id="WP_274325581.1">
    <property type="nucleotide sequence ID" value="NZ_CP118158.1"/>
</dbReference>
<dbReference type="AlphaFoldDB" id="A0ABD5Y2P3"/>
<feature type="compositionally biased region" description="Basic and acidic residues" evidence="1">
    <location>
        <begin position="65"/>
        <end position="100"/>
    </location>
</feature>
<gene>
    <name evidence="2" type="ORF">ACFQMA_09225</name>
</gene>